<dbReference type="AlphaFoldDB" id="A0A1R2B470"/>
<dbReference type="InterPro" id="IPR011009">
    <property type="entry name" value="Kinase-like_dom_sf"/>
</dbReference>
<dbReference type="FunFam" id="1.10.510.10:FF:000624">
    <property type="entry name" value="Mitogen-activated protein kinase"/>
    <property type="match status" value="1"/>
</dbReference>
<protein>
    <recommendedName>
        <fullName evidence="8">Protein kinase domain-containing protein</fullName>
    </recommendedName>
</protein>
<keyword evidence="3 6" id="KW-0547">Nucleotide-binding</keyword>
<dbReference type="PROSITE" id="PS00107">
    <property type="entry name" value="PROTEIN_KINASE_ATP"/>
    <property type="match status" value="1"/>
</dbReference>
<dbReference type="CDD" id="cd07830">
    <property type="entry name" value="STKc_MAK_like"/>
    <property type="match status" value="1"/>
</dbReference>
<keyword evidence="5 6" id="KW-0067">ATP-binding</keyword>
<comment type="caution">
    <text evidence="9">The sequence shown here is derived from an EMBL/GenBank/DDBJ whole genome shotgun (WGS) entry which is preliminary data.</text>
</comment>
<evidence type="ECO:0000313" key="9">
    <source>
        <dbReference type="EMBL" id="OMJ71559.1"/>
    </source>
</evidence>
<keyword evidence="1 7" id="KW-0723">Serine/threonine-protein kinase</keyword>
<dbReference type="InterPro" id="IPR050117">
    <property type="entry name" value="MAPK"/>
</dbReference>
<proteinExistence type="inferred from homology"/>
<dbReference type="Pfam" id="PF00069">
    <property type="entry name" value="Pkinase"/>
    <property type="match status" value="1"/>
</dbReference>
<name>A0A1R2B470_9CILI</name>
<dbReference type="Gene3D" id="3.30.200.20">
    <property type="entry name" value="Phosphorylase Kinase, domain 1"/>
    <property type="match status" value="1"/>
</dbReference>
<accession>A0A1R2B470</accession>
<feature type="binding site" evidence="6">
    <location>
        <position position="34"/>
    </location>
    <ligand>
        <name>ATP</name>
        <dbReference type="ChEBI" id="CHEBI:30616"/>
    </ligand>
</feature>
<evidence type="ECO:0000256" key="2">
    <source>
        <dbReference type="ARBA" id="ARBA00022679"/>
    </source>
</evidence>
<evidence type="ECO:0000256" key="7">
    <source>
        <dbReference type="RuleBase" id="RU000304"/>
    </source>
</evidence>
<gene>
    <name evidence="9" type="ORF">SteCoe_30200</name>
</gene>
<keyword evidence="2" id="KW-0808">Transferase</keyword>
<evidence type="ECO:0000256" key="3">
    <source>
        <dbReference type="ARBA" id="ARBA00022741"/>
    </source>
</evidence>
<dbReference type="PROSITE" id="PS50011">
    <property type="entry name" value="PROTEIN_KINASE_DOM"/>
    <property type="match status" value="1"/>
</dbReference>
<evidence type="ECO:0000256" key="1">
    <source>
        <dbReference type="ARBA" id="ARBA00022527"/>
    </source>
</evidence>
<dbReference type="InterPro" id="IPR008271">
    <property type="entry name" value="Ser/Thr_kinase_AS"/>
</dbReference>
<dbReference type="GO" id="GO:0005524">
    <property type="term" value="F:ATP binding"/>
    <property type="evidence" value="ECO:0007669"/>
    <property type="project" value="UniProtKB-UniRule"/>
</dbReference>
<dbReference type="PANTHER" id="PTHR24055">
    <property type="entry name" value="MITOGEN-ACTIVATED PROTEIN KINASE"/>
    <property type="match status" value="1"/>
</dbReference>
<comment type="similarity">
    <text evidence="7">Belongs to the protein kinase superfamily.</text>
</comment>
<keyword evidence="4" id="KW-0418">Kinase</keyword>
<dbReference type="OrthoDB" id="2158884at2759"/>
<keyword evidence="10" id="KW-1185">Reference proteome</keyword>
<evidence type="ECO:0000256" key="5">
    <source>
        <dbReference type="ARBA" id="ARBA00022840"/>
    </source>
</evidence>
<reference evidence="9 10" key="1">
    <citation type="submission" date="2016-11" db="EMBL/GenBank/DDBJ databases">
        <title>The macronuclear genome of Stentor coeruleus: a giant cell with tiny introns.</title>
        <authorList>
            <person name="Slabodnick M."/>
            <person name="Ruby J.G."/>
            <person name="Reiff S.B."/>
            <person name="Swart E.C."/>
            <person name="Gosai S."/>
            <person name="Prabakaran S."/>
            <person name="Witkowska E."/>
            <person name="Larue G.E."/>
            <person name="Fisher S."/>
            <person name="Freeman R.M."/>
            <person name="Gunawardena J."/>
            <person name="Chu W."/>
            <person name="Stover N.A."/>
            <person name="Gregory B.D."/>
            <person name="Nowacki M."/>
            <person name="Derisi J."/>
            <person name="Roy S.W."/>
            <person name="Marshall W.F."/>
            <person name="Sood P."/>
        </authorList>
    </citation>
    <scope>NUCLEOTIDE SEQUENCE [LARGE SCALE GENOMIC DNA]</scope>
    <source>
        <strain evidence="9">WM001</strain>
    </source>
</reference>
<dbReference type="Proteomes" id="UP000187209">
    <property type="component" value="Unassembled WGS sequence"/>
</dbReference>
<dbReference type="Gene3D" id="1.10.510.10">
    <property type="entry name" value="Transferase(Phosphotransferase) domain 1"/>
    <property type="match status" value="1"/>
</dbReference>
<evidence type="ECO:0000256" key="6">
    <source>
        <dbReference type="PROSITE-ProRule" id="PRU10141"/>
    </source>
</evidence>
<evidence type="ECO:0000313" key="10">
    <source>
        <dbReference type="Proteomes" id="UP000187209"/>
    </source>
</evidence>
<evidence type="ECO:0000256" key="4">
    <source>
        <dbReference type="ARBA" id="ARBA00022777"/>
    </source>
</evidence>
<evidence type="ECO:0000259" key="8">
    <source>
        <dbReference type="PROSITE" id="PS50011"/>
    </source>
</evidence>
<dbReference type="GO" id="GO:0004674">
    <property type="term" value="F:protein serine/threonine kinase activity"/>
    <property type="evidence" value="ECO:0007669"/>
    <property type="project" value="UniProtKB-KW"/>
</dbReference>
<sequence length="345" mass="39393">MDNYKIIRNIGDGGFASVKQAIVKTTGEVVAIKKLNQKFYSWEECLELREIKVLRKTVHPNIVKLKEAVRVNDDLYLVFEYCEKSVYNLIKESVEIEEQKIREVIKDTLTALAELHRNGFFHRDVKPENILIQGSQCKLADFGLAKEIRCQPPFTEYVSTRWYRAPEIILRSRKYSWQADMFAIGCIMAELYTRLPLFPGCSEMDQLTRYCSILGAPEEWAEGSRLASQLNFCFPHMAGVPLSQIMPSASPEAIDFMYSVLTWDPRLRPSAENCLQHPFFHKRNLSSCNASGIANTLDVRNSPLMHSSSVNYLSPGFKPQPNQRNDGLRKIGATLVLGQNFRSKS</sequence>
<organism evidence="9 10">
    <name type="scientific">Stentor coeruleus</name>
    <dbReference type="NCBI Taxonomy" id="5963"/>
    <lineage>
        <taxon>Eukaryota</taxon>
        <taxon>Sar</taxon>
        <taxon>Alveolata</taxon>
        <taxon>Ciliophora</taxon>
        <taxon>Postciliodesmatophora</taxon>
        <taxon>Heterotrichea</taxon>
        <taxon>Heterotrichida</taxon>
        <taxon>Stentoridae</taxon>
        <taxon>Stentor</taxon>
    </lineage>
</organism>
<dbReference type="InterPro" id="IPR017441">
    <property type="entry name" value="Protein_kinase_ATP_BS"/>
</dbReference>
<dbReference type="InterPro" id="IPR000719">
    <property type="entry name" value="Prot_kinase_dom"/>
</dbReference>
<dbReference type="PROSITE" id="PS00108">
    <property type="entry name" value="PROTEIN_KINASE_ST"/>
    <property type="match status" value="1"/>
</dbReference>
<dbReference type="SMART" id="SM00220">
    <property type="entry name" value="S_TKc"/>
    <property type="match status" value="1"/>
</dbReference>
<dbReference type="SUPFAM" id="SSF56112">
    <property type="entry name" value="Protein kinase-like (PK-like)"/>
    <property type="match status" value="1"/>
</dbReference>
<dbReference type="FunFam" id="3.30.200.20:FF:000545">
    <property type="entry name" value="CMGC family protein kinase"/>
    <property type="match status" value="1"/>
</dbReference>
<dbReference type="EMBL" id="MPUH01000979">
    <property type="protein sequence ID" value="OMJ71559.1"/>
    <property type="molecule type" value="Genomic_DNA"/>
</dbReference>
<feature type="domain" description="Protein kinase" evidence="8">
    <location>
        <begin position="4"/>
        <end position="280"/>
    </location>
</feature>